<reference evidence="1" key="1">
    <citation type="submission" date="2023-07" db="EMBL/GenBank/DDBJ databases">
        <authorList>
            <person name="Pelsma A.J. K."/>
        </authorList>
    </citation>
    <scope>NUCLEOTIDE SEQUENCE</scope>
</reference>
<evidence type="ECO:0008006" key="2">
    <source>
        <dbReference type="Google" id="ProtNLM"/>
    </source>
</evidence>
<dbReference type="InterPro" id="IPR037219">
    <property type="entry name" value="Peptidase_M41-like"/>
</dbReference>
<gene>
    <name evidence="1" type="ORF">AMST5_02160</name>
</gene>
<dbReference type="GO" id="GO:0004222">
    <property type="term" value="F:metalloendopeptidase activity"/>
    <property type="evidence" value="ECO:0007669"/>
    <property type="project" value="InterPro"/>
</dbReference>
<name>A0AA48M3B3_9ZZZZ</name>
<dbReference type="EMBL" id="OY288114">
    <property type="protein sequence ID" value="CAJ0869691.1"/>
    <property type="molecule type" value="Genomic_DNA"/>
</dbReference>
<protein>
    <recommendedName>
        <fullName evidence="2">Peptidase M41 domain-containing protein</fullName>
    </recommendedName>
</protein>
<dbReference type="Gene3D" id="1.20.58.760">
    <property type="entry name" value="Peptidase M41"/>
    <property type="match status" value="1"/>
</dbReference>
<accession>A0AA48M3B3</accession>
<dbReference type="GO" id="GO:0005524">
    <property type="term" value="F:ATP binding"/>
    <property type="evidence" value="ECO:0007669"/>
    <property type="project" value="InterPro"/>
</dbReference>
<organism evidence="1">
    <name type="scientific">freshwater sediment metagenome</name>
    <dbReference type="NCBI Taxonomy" id="556182"/>
    <lineage>
        <taxon>unclassified sequences</taxon>
        <taxon>metagenomes</taxon>
        <taxon>ecological metagenomes</taxon>
    </lineage>
</organism>
<proteinExistence type="predicted"/>
<dbReference type="SUPFAM" id="SSF140990">
    <property type="entry name" value="FtsH protease domain-like"/>
    <property type="match status" value="1"/>
</dbReference>
<evidence type="ECO:0000313" key="1">
    <source>
        <dbReference type="EMBL" id="CAJ0869691.1"/>
    </source>
</evidence>
<sequence length="234" mass="25286">MPNKNSLPPPRERAEFLSAMAARRTRSRRDKFAGGRLWLARNFTEAALPCIGTDALALAQQAYDKGKAAIYLPTRLAAATHEAGHAIVATALGRRVIGMEVTQFDEGWHGITFYENGLKRLSPNQSQNTLLAGAAMAIAGFIAEKSFITDSDGETSASDRATFMAAIYCATGLCHGRAELLRESVIDFVTETLAANAATLNQLVAALDRHGTLSDEQDLRRLLAGVEKRVIRGL</sequence>
<dbReference type="GO" id="GO:0004176">
    <property type="term" value="F:ATP-dependent peptidase activity"/>
    <property type="evidence" value="ECO:0007669"/>
    <property type="project" value="InterPro"/>
</dbReference>
<dbReference type="GO" id="GO:0006508">
    <property type="term" value="P:proteolysis"/>
    <property type="evidence" value="ECO:0007669"/>
    <property type="project" value="InterPro"/>
</dbReference>
<dbReference type="AlphaFoldDB" id="A0AA48M3B3"/>